<dbReference type="GeneID" id="85324130"/>
<dbReference type="RefSeq" id="XP_060302470.1">
    <property type="nucleotide sequence ID" value="XM_060440860.1"/>
</dbReference>
<dbReference type="InterPro" id="IPR012677">
    <property type="entry name" value="Nucleotide-bd_a/b_plait_sf"/>
</dbReference>
<dbReference type="SMART" id="SM00360">
    <property type="entry name" value="RRM"/>
    <property type="match status" value="2"/>
</dbReference>
<keyword evidence="6" id="KW-1185">Reference proteome</keyword>
<accession>A0AA40EFS2</accession>
<dbReference type="GO" id="GO:0003723">
    <property type="term" value="F:RNA binding"/>
    <property type="evidence" value="ECO:0007669"/>
    <property type="project" value="UniProtKB-UniRule"/>
</dbReference>
<comment type="caution">
    <text evidence="5">The sequence shown here is derived from an EMBL/GenBank/DDBJ whole genome shotgun (WGS) entry which is preliminary data.</text>
</comment>
<proteinExistence type="predicted"/>
<dbReference type="SUPFAM" id="SSF54928">
    <property type="entry name" value="RNA-binding domain, RBD"/>
    <property type="match status" value="2"/>
</dbReference>
<evidence type="ECO:0000259" key="4">
    <source>
        <dbReference type="PROSITE" id="PS50102"/>
    </source>
</evidence>
<evidence type="ECO:0000313" key="5">
    <source>
        <dbReference type="EMBL" id="KAK0733593.1"/>
    </source>
</evidence>
<sequence>MAFSLLTLTSRSNAKSSPIHHLSKQLLSLYPSTIIMNSLRQVALRSAIAASRAVAFKAPTTSFAVQFARQANVTRSAFAIPAVRAFSQTVRVQEYERNYAEEAAAEEAWATERQSPEFTARRAEQLKQQLPIREAGVEEVYDNSIFIRNLSFSVTEHDILGVCQKFGKIVNVRLATDRDGNSKGFGFVEFETQEQAHASLRELDQSFFQGRRIGVLPRAKERAARPPRGASSPSTSLYVGNIPYETSDEDLNRMFRGLENVKDVRIAVDRTTGYPRGFAHCDFATIEDADKAKAILGTTMMGNRQLVVDYAESHRVTNRPRDNY</sequence>
<gene>
    <name evidence="5" type="ORF">B0T26DRAFT_684989</name>
</gene>
<feature type="domain" description="RRM" evidence="4">
    <location>
        <begin position="235"/>
        <end position="313"/>
    </location>
</feature>
<feature type="domain" description="RRM" evidence="4">
    <location>
        <begin position="143"/>
        <end position="215"/>
    </location>
</feature>
<dbReference type="PANTHER" id="PTHR48027">
    <property type="entry name" value="HETEROGENEOUS NUCLEAR RIBONUCLEOPROTEIN 87F-RELATED"/>
    <property type="match status" value="1"/>
</dbReference>
<dbReference type="Proteomes" id="UP001172101">
    <property type="component" value="Unassembled WGS sequence"/>
</dbReference>
<dbReference type="Gene3D" id="3.30.70.330">
    <property type="match status" value="2"/>
</dbReference>
<protein>
    <recommendedName>
        <fullName evidence="4">RRM domain-containing protein</fullName>
    </recommendedName>
</protein>
<keyword evidence="1 2" id="KW-0694">RNA-binding</keyword>
<name>A0AA40EFS2_9PEZI</name>
<evidence type="ECO:0000313" key="6">
    <source>
        <dbReference type="Proteomes" id="UP001172101"/>
    </source>
</evidence>
<dbReference type="Pfam" id="PF00076">
    <property type="entry name" value="RRM_1"/>
    <property type="match status" value="2"/>
</dbReference>
<dbReference type="EMBL" id="JAUIRO010000001">
    <property type="protein sequence ID" value="KAK0733593.1"/>
    <property type="molecule type" value="Genomic_DNA"/>
</dbReference>
<evidence type="ECO:0000256" key="1">
    <source>
        <dbReference type="ARBA" id="ARBA00022884"/>
    </source>
</evidence>
<organism evidence="5 6">
    <name type="scientific">Lasiosphaeria miniovina</name>
    <dbReference type="NCBI Taxonomy" id="1954250"/>
    <lineage>
        <taxon>Eukaryota</taxon>
        <taxon>Fungi</taxon>
        <taxon>Dikarya</taxon>
        <taxon>Ascomycota</taxon>
        <taxon>Pezizomycotina</taxon>
        <taxon>Sordariomycetes</taxon>
        <taxon>Sordariomycetidae</taxon>
        <taxon>Sordariales</taxon>
        <taxon>Lasiosphaeriaceae</taxon>
        <taxon>Lasiosphaeria</taxon>
    </lineage>
</organism>
<dbReference type="AlphaFoldDB" id="A0AA40EFS2"/>
<evidence type="ECO:0000256" key="2">
    <source>
        <dbReference type="PROSITE-ProRule" id="PRU00176"/>
    </source>
</evidence>
<dbReference type="InterPro" id="IPR000504">
    <property type="entry name" value="RRM_dom"/>
</dbReference>
<evidence type="ECO:0000256" key="3">
    <source>
        <dbReference type="SAM" id="MobiDB-lite"/>
    </source>
</evidence>
<dbReference type="CDD" id="cd00590">
    <property type="entry name" value="RRM_SF"/>
    <property type="match status" value="1"/>
</dbReference>
<dbReference type="InterPro" id="IPR052462">
    <property type="entry name" value="SLIRP/GR-RBP-like"/>
</dbReference>
<dbReference type="InterPro" id="IPR035979">
    <property type="entry name" value="RBD_domain_sf"/>
</dbReference>
<feature type="region of interest" description="Disordered" evidence="3">
    <location>
        <begin position="219"/>
        <end position="239"/>
    </location>
</feature>
<dbReference type="PROSITE" id="PS50102">
    <property type="entry name" value="RRM"/>
    <property type="match status" value="2"/>
</dbReference>
<reference evidence="5" key="1">
    <citation type="submission" date="2023-06" db="EMBL/GenBank/DDBJ databases">
        <title>Genome-scale phylogeny and comparative genomics of the fungal order Sordariales.</title>
        <authorList>
            <consortium name="Lawrence Berkeley National Laboratory"/>
            <person name="Hensen N."/>
            <person name="Bonometti L."/>
            <person name="Westerberg I."/>
            <person name="Brannstrom I.O."/>
            <person name="Guillou S."/>
            <person name="Cros-Aarteil S."/>
            <person name="Calhoun S."/>
            <person name="Haridas S."/>
            <person name="Kuo A."/>
            <person name="Mondo S."/>
            <person name="Pangilinan J."/>
            <person name="Riley R."/>
            <person name="LaButti K."/>
            <person name="Andreopoulos B."/>
            <person name="Lipzen A."/>
            <person name="Chen C."/>
            <person name="Yanf M."/>
            <person name="Daum C."/>
            <person name="Ng V."/>
            <person name="Clum A."/>
            <person name="Steindorff A."/>
            <person name="Ohm R."/>
            <person name="Martin F."/>
            <person name="Silar P."/>
            <person name="Natvig D."/>
            <person name="Lalanne C."/>
            <person name="Gautier V."/>
            <person name="Ament-velasquez S.L."/>
            <person name="Kruys A."/>
            <person name="Hutchinson M.I."/>
            <person name="Powell A.J."/>
            <person name="Barry K."/>
            <person name="Miller A.N."/>
            <person name="Grigoriev I.V."/>
            <person name="Debuchy R."/>
            <person name="Gladieux P."/>
            <person name="Thoren M.H."/>
            <person name="Johannesson H."/>
        </authorList>
    </citation>
    <scope>NUCLEOTIDE SEQUENCE</scope>
    <source>
        <strain evidence="5">SMH2392-1A</strain>
    </source>
</reference>